<dbReference type="SUPFAM" id="SSF75005">
    <property type="entry name" value="Arabinanase/levansucrase/invertase"/>
    <property type="match status" value="1"/>
</dbReference>
<dbReference type="Gene3D" id="2.115.10.20">
    <property type="entry name" value="Glycosyl hydrolase domain, family 43"/>
    <property type="match status" value="1"/>
</dbReference>
<gene>
    <name evidence="3" type="ORF">S01H1_17360</name>
</gene>
<keyword evidence="2" id="KW-0808">Transferase</keyword>
<evidence type="ECO:0000256" key="2">
    <source>
        <dbReference type="ARBA" id="ARBA00022679"/>
    </source>
</evidence>
<evidence type="ECO:0000256" key="1">
    <source>
        <dbReference type="ARBA" id="ARBA00022676"/>
    </source>
</evidence>
<proteinExistence type="predicted"/>
<dbReference type="GO" id="GO:0016757">
    <property type="term" value="F:glycosyltransferase activity"/>
    <property type="evidence" value="ECO:0007669"/>
    <property type="project" value="UniProtKB-KW"/>
</dbReference>
<dbReference type="AlphaFoldDB" id="X0T5H8"/>
<dbReference type="EMBL" id="BARS01009203">
    <property type="protein sequence ID" value="GAF71335.1"/>
    <property type="molecule type" value="Genomic_DNA"/>
</dbReference>
<comment type="caution">
    <text evidence="3">The sequence shown here is derived from an EMBL/GenBank/DDBJ whole genome shotgun (WGS) entry which is preliminary data.</text>
</comment>
<dbReference type="InterPro" id="IPR023296">
    <property type="entry name" value="Glyco_hydro_beta-prop_sf"/>
</dbReference>
<name>X0T5H8_9ZZZZ</name>
<dbReference type="PANTHER" id="PTHR34106:SF5">
    <property type="entry name" value="GLYCOSIDASE"/>
    <property type="match status" value="1"/>
</dbReference>
<evidence type="ECO:0000313" key="3">
    <source>
        <dbReference type="EMBL" id="GAF71335.1"/>
    </source>
</evidence>
<dbReference type="PANTHER" id="PTHR34106">
    <property type="entry name" value="GLYCOSIDASE"/>
    <property type="match status" value="1"/>
</dbReference>
<evidence type="ECO:0008006" key="4">
    <source>
        <dbReference type="Google" id="ProtNLM"/>
    </source>
</evidence>
<dbReference type="Pfam" id="PF04041">
    <property type="entry name" value="Glyco_hydro_130"/>
    <property type="match status" value="1"/>
</dbReference>
<accession>X0T5H8</accession>
<organism evidence="3">
    <name type="scientific">marine sediment metagenome</name>
    <dbReference type="NCBI Taxonomy" id="412755"/>
    <lineage>
        <taxon>unclassified sequences</taxon>
        <taxon>metagenomes</taxon>
        <taxon>ecological metagenomes</taxon>
    </lineage>
</organism>
<reference evidence="3" key="1">
    <citation type="journal article" date="2014" name="Front. Microbiol.">
        <title>High frequency of phylogenetically diverse reductive dehalogenase-homologous genes in deep subseafloor sedimentary metagenomes.</title>
        <authorList>
            <person name="Kawai M."/>
            <person name="Futagami T."/>
            <person name="Toyoda A."/>
            <person name="Takaki Y."/>
            <person name="Nishi S."/>
            <person name="Hori S."/>
            <person name="Arai W."/>
            <person name="Tsubouchi T."/>
            <person name="Morono Y."/>
            <person name="Uchiyama I."/>
            <person name="Ito T."/>
            <person name="Fujiyama A."/>
            <person name="Inagaki F."/>
            <person name="Takami H."/>
        </authorList>
    </citation>
    <scope>NUCLEOTIDE SEQUENCE</scope>
    <source>
        <strain evidence="3">Expedition CK06-06</strain>
    </source>
</reference>
<dbReference type="InterPro" id="IPR007184">
    <property type="entry name" value="Mannoside_phosphorylase"/>
</dbReference>
<protein>
    <recommendedName>
        <fullName evidence="4">Glycosidase</fullName>
    </recommendedName>
</protein>
<sequence length="306" mass="34801">LVTNFPRSRPLAAFNPGAFERDGKLFIFPRLIFDYYSYVSSIGVATVNIEKVINGEIEKPLKVKIILWPEKIWEFGHGCEDPRFFLFDNTIYMLYTGSRCHHEDDHLVSKSVLGFAELNPIFEIKRRGYFSITRGNDSFIPSNKDSAFIEVKKDRATMLTRVSLGDTALCWRAEANLKDLTMCEETLKPVLVPEKWEYKVGWSTNTVKLSTNEYLVGWHGVLKEDLSYRNGLAIVDDSGVLLAVSDYLLAPRGLAESYGDRPLVIFGDGLVRYGDCLIWIGGVSDYCIGIFITELSKALEKLKWIR</sequence>
<feature type="non-terminal residue" evidence="3">
    <location>
        <position position="1"/>
    </location>
</feature>
<keyword evidence="1" id="KW-0328">Glycosyltransferase</keyword>